<evidence type="ECO:0000313" key="3">
    <source>
        <dbReference type="EMBL" id="MBO2450832.1"/>
    </source>
</evidence>
<dbReference type="PROSITE" id="PS00061">
    <property type="entry name" value="ADH_SHORT"/>
    <property type="match status" value="1"/>
</dbReference>
<dbReference type="PANTHER" id="PTHR24321:SF14">
    <property type="entry name" value="SHORT-CHAIN TYPE DEHYDROGENASE_REDUCTASE BLR2146-RELATED"/>
    <property type="match status" value="1"/>
</dbReference>
<dbReference type="CDD" id="cd05233">
    <property type="entry name" value="SDR_c"/>
    <property type="match status" value="1"/>
</dbReference>
<proteinExistence type="inferred from homology"/>
<dbReference type="NCBIfam" id="NF005559">
    <property type="entry name" value="PRK07231.1"/>
    <property type="match status" value="1"/>
</dbReference>
<dbReference type="InterPro" id="IPR002347">
    <property type="entry name" value="SDR_fam"/>
</dbReference>
<sequence length="253" mass="25360">MIDLTGKSAVVTGAGSGIGRATAGVLAELGAAVVLADIDETSGTEAAKEITGAGGEAAFVRCDVSKAADCDRVIDAARQAHGGVDVLFNNAGIIRRSTVCEITEDDWDLVMAVNIKSIMLMSARAVPLMAAAGGGSIVNTGSGWGIKGGAQAVSYCASKGAVVNMTRAMAIDHGPQNIRVNCVCPGDTATGMLADEARQLGESVNAFYEDAADRPLGRIGQPRDIASTVAFLASDAAAFVSGAVIAVDGAGTA</sequence>
<name>A0A939T8Y9_9ACTN</name>
<keyword evidence="2" id="KW-0560">Oxidoreductase</keyword>
<comment type="similarity">
    <text evidence="1">Belongs to the short-chain dehydrogenases/reductases (SDR) family.</text>
</comment>
<organism evidence="3 4">
    <name type="scientific">Actinomadura barringtoniae</name>
    <dbReference type="NCBI Taxonomy" id="1427535"/>
    <lineage>
        <taxon>Bacteria</taxon>
        <taxon>Bacillati</taxon>
        <taxon>Actinomycetota</taxon>
        <taxon>Actinomycetes</taxon>
        <taxon>Streptosporangiales</taxon>
        <taxon>Thermomonosporaceae</taxon>
        <taxon>Actinomadura</taxon>
    </lineage>
</organism>
<protein>
    <submittedName>
        <fullName evidence="3">SDR family oxidoreductase</fullName>
    </submittedName>
</protein>
<dbReference type="SUPFAM" id="SSF51735">
    <property type="entry name" value="NAD(P)-binding Rossmann-fold domains"/>
    <property type="match status" value="1"/>
</dbReference>
<dbReference type="InterPro" id="IPR036291">
    <property type="entry name" value="NAD(P)-bd_dom_sf"/>
</dbReference>
<dbReference type="EMBL" id="JAGEOJ010000011">
    <property type="protein sequence ID" value="MBO2450832.1"/>
    <property type="molecule type" value="Genomic_DNA"/>
</dbReference>
<accession>A0A939T8Y9</accession>
<dbReference type="AlphaFoldDB" id="A0A939T8Y9"/>
<dbReference type="Proteomes" id="UP000669179">
    <property type="component" value="Unassembled WGS sequence"/>
</dbReference>
<dbReference type="RefSeq" id="WP_208258711.1">
    <property type="nucleotide sequence ID" value="NZ_JAGEOJ010000011.1"/>
</dbReference>
<evidence type="ECO:0000256" key="1">
    <source>
        <dbReference type="ARBA" id="ARBA00006484"/>
    </source>
</evidence>
<dbReference type="PANTHER" id="PTHR24321">
    <property type="entry name" value="DEHYDROGENASES, SHORT CHAIN"/>
    <property type="match status" value="1"/>
</dbReference>
<dbReference type="FunFam" id="3.40.50.720:FF:000084">
    <property type="entry name" value="Short-chain dehydrogenase reductase"/>
    <property type="match status" value="1"/>
</dbReference>
<comment type="caution">
    <text evidence="3">The sequence shown here is derived from an EMBL/GenBank/DDBJ whole genome shotgun (WGS) entry which is preliminary data.</text>
</comment>
<dbReference type="PRINTS" id="PR00081">
    <property type="entry name" value="GDHRDH"/>
</dbReference>
<dbReference type="Pfam" id="PF13561">
    <property type="entry name" value="adh_short_C2"/>
    <property type="match status" value="1"/>
</dbReference>
<reference evidence="3" key="1">
    <citation type="submission" date="2021-03" db="EMBL/GenBank/DDBJ databases">
        <authorList>
            <person name="Kanchanasin P."/>
            <person name="Saeng-In P."/>
            <person name="Phongsopitanun W."/>
            <person name="Yuki M."/>
            <person name="Kudo T."/>
            <person name="Ohkuma M."/>
            <person name="Tanasupawat S."/>
        </authorList>
    </citation>
    <scope>NUCLEOTIDE SEQUENCE</scope>
    <source>
        <strain evidence="3">GKU 128</strain>
    </source>
</reference>
<dbReference type="Gene3D" id="3.40.50.720">
    <property type="entry name" value="NAD(P)-binding Rossmann-like Domain"/>
    <property type="match status" value="1"/>
</dbReference>
<gene>
    <name evidence="3" type="ORF">J4573_27290</name>
</gene>
<keyword evidence="4" id="KW-1185">Reference proteome</keyword>
<dbReference type="PRINTS" id="PR00080">
    <property type="entry name" value="SDRFAMILY"/>
</dbReference>
<dbReference type="InterPro" id="IPR020904">
    <property type="entry name" value="Sc_DH/Rdtase_CS"/>
</dbReference>
<evidence type="ECO:0000313" key="4">
    <source>
        <dbReference type="Proteomes" id="UP000669179"/>
    </source>
</evidence>
<dbReference type="GO" id="GO:0016491">
    <property type="term" value="F:oxidoreductase activity"/>
    <property type="evidence" value="ECO:0007669"/>
    <property type="project" value="UniProtKB-KW"/>
</dbReference>
<evidence type="ECO:0000256" key="2">
    <source>
        <dbReference type="ARBA" id="ARBA00023002"/>
    </source>
</evidence>